<evidence type="ECO:0000256" key="7">
    <source>
        <dbReference type="PROSITE-ProRule" id="PRU01373"/>
    </source>
</evidence>
<protein>
    <submittedName>
        <fullName evidence="9">L,D-transpeptidase</fullName>
    </submittedName>
</protein>
<dbReference type="SUPFAM" id="SSF141523">
    <property type="entry name" value="L,D-transpeptidase catalytic domain-like"/>
    <property type="match status" value="1"/>
</dbReference>
<dbReference type="Pfam" id="PF03734">
    <property type="entry name" value="YkuD"/>
    <property type="match status" value="1"/>
</dbReference>
<evidence type="ECO:0000256" key="5">
    <source>
        <dbReference type="ARBA" id="ARBA00022984"/>
    </source>
</evidence>
<comment type="caution">
    <text evidence="9">The sequence shown here is derived from an EMBL/GenBank/DDBJ whole genome shotgun (WGS) entry which is preliminary data.</text>
</comment>
<reference evidence="9" key="1">
    <citation type="journal article" date="2021" name="ISME J.">
        <title>Genomic evolution of the class Acidithiobacillia: deep-branching Proteobacteria living in extreme acidic conditions.</title>
        <authorList>
            <person name="Moya-Beltran A."/>
            <person name="Beard S."/>
            <person name="Rojas-Villalobos C."/>
            <person name="Issotta F."/>
            <person name="Gallardo Y."/>
            <person name="Ulloa R."/>
            <person name="Giaveno A."/>
            <person name="Degli Esposti M."/>
            <person name="Johnson D.B."/>
            <person name="Quatrini R."/>
        </authorList>
    </citation>
    <scope>NUCLEOTIDE SEQUENCE</scope>
    <source>
        <strain evidence="9">VAN18-1</strain>
    </source>
</reference>
<sequence>MVFLGGCTSQLPSTTVHSVAYYAARIPPPPVSPAISTAPVQPVAPQDVTLHIIVNTDQRKLYLYRGSTLLASYPVAIGFGGSAPRRIRGDNKTPVGHYHIGYVRWGTQYGPFMLLTYPNRHDAEWGLREGIISQSQYHAIVSAIDTGQVPPQNTPLGGYIGIHGMGPSFSYDRAARVFPGRWTAGCVALSNHDAQDIASMVQPGTPVEIIGQVASYPEQINQSGRLAFQYHHVADRGLTFGSAAGGQSPQKLQNE</sequence>
<feature type="active site" description="Nucleophile" evidence="7">
    <location>
        <position position="186"/>
    </location>
</feature>
<dbReference type="AlphaFoldDB" id="A0AAE2YSA8"/>
<gene>
    <name evidence="9" type="ORF">HFQ13_11680</name>
</gene>
<dbReference type="CDD" id="cd16913">
    <property type="entry name" value="YkuD_like"/>
    <property type="match status" value="1"/>
</dbReference>
<dbReference type="GO" id="GO:0071555">
    <property type="term" value="P:cell wall organization"/>
    <property type="evidence" value="ECO:0007669"/>
    <property type="project" value="UniProtKB-UniRule"/>
</dbReference>
<evidence type="ECO:0000256" key="2">
    <source>
        <dbReference type="ARBA" id="ARBA00005992"/>
    </source>
</evidence>
<dbReference type="GO" id="GO:0004180">
    <property type="term" value="F:carboxypeptidase activity"/>
    <property type="evidence" value="ECO:0007669"/>
    <property type="project" value="UniProtKB-ARBA"/>
</dbReference>
<dbReference type="PANTHER" id="PTHR36699">
    <property type="entry name" value="LD-TRANSPEPTIDASE"/>
    <property type="match status" value="1"/>
</dbReference>
<keyword evidence="3" id="KW-0808">Transferase</keyword>
<organism evidence="9 10">
    <name type="scientific">Igneacidithiobacillus copahuensis</name>
    <dbReference type="NCBI Taxonomy" id="2724909"/>
    <lineage>
        <taxon>Bacteria</taxon>
        <taxon>Pseudomonadati</taxon>
        <taxon>Pseudomonadota</taxon>
        <taxon>Acidithiobacillia</taxon>
        <taxon>Acidithiobacillales</taxon>
        <taxon>Acidithiobacillaceae</taxon>
        <taxon>Igneacidithiobacillus</taxon>
    </lineage>
</organism>
<dbReference type="GO" id="GO:0016740">
    <property type="term" value="F:transferase activity"/>
    <property type="evidence" value="ECO:0007669"/>
    <property type="project" value="UniProtKB-KW"/>
</dbReference>
<dbReference type="InterPro" id="IPR005490">
    <property type="entry name" value="LD_TPept_cat_dom"/>
</dbReference>
<dbReference type="PANTHER" id="PTHR36699:SF1">
    <property type="entry name" value="L,D-TRANSPEPTIDASE YAFK-RELATED"/>
    <property type="match status" value="1"/>
</dbReference>
<dbReference type="GO" id="GO:0009252">
    <property type="term" value="P:peptidoglycan biosynthetic process"/>
    <property type="evidence" value="ECO:0007669"/>
    <property type="project" value="UniProtKB-KW"/>
</dbReference>
<dbReference type="Gene3D" id="2.40.440.10">
    <property type="entry name" value="L,D-transpeptidase catalytic domain-like"/>
    <property type="match status" value="1"/>
</dbReference>
<comment type="similarity">
    <text evidence="2">Belongs to the YkuD family.</text>
</comment>
<dbReference type="PROSITE" id="PS52029">
    <property type="entry name" value="LD_TPASE"/>
    <property type="match status" value="1"/>
</dbReference>
<keyword evidence="6 7" id="KW-0961">Cell wall biogenesis/degradation</keyword>
<keyword evidence="10" id="KW-1185">Reference proteome</keyword>
<feature type="active site" description="Proton donor/acceptor" evidence="7">
    <location>
        <position position="163"/>
    </location>
</feature>
<evidence type="ECO:0000256" key="4">
    <source>
        <dbReference type="ARBA" id="ARBA00022960"/>
    </source>
</evidence>
<evidence type="ECO:0000313" key="10">
    <source>
        <dbReference type="Proteomes" id="UP001197378"/>
    </source>
</evidence>
<evidence type="ECO:0000259" key="8">
    <source>
        <dbReference type="PROSITE" id="PS52029"/>
    </source>
</evidence>
<dbReference type="EMBL" id="JAAXYO010000165">
    <property type="protein sequence ID" value="MBU2788850.1"/>
    <property type="molecule type" value="Genomic_DNA"/>
</dbReference>
<evidence type="ECO:0000313" key="9">
    <source>
        <dbReference type="EMBL" id="MBU2788850.1"/>
    </source>
</evidence>
<name>A0AAE2YSA8_9PROT</name>
<evidence type="ECO:0000256" key="1">
    <source>
        <dbReference type="ARBA" id="ARBA00004752"/>
    </source>
</evidence>
<comment type="pathway">
    <text evidence="1 7">Cell wall biogenesis; peptidoglycan biosynthesis.</text>
</comment>
<accession>A0AAE2YSA8</accession>
<dbReference type="GO" id="GO:0008360">
    <property type="term" value="P:regulation of cell shape"/>
    <property type="evidence" value="ECO:0007669"/>
    <property type="project" value="UniProtKB-UniRule"/>
</dbReference>
<feature type="domain" description="L,D-TPase catalytic" evidence="8">
    <location>
        <begin position="50"/>
        <end position="210"/>
    </location>
</feature>
<evidence type="ECO:0000256" key="6">
    <source>
        <dbReference type="ARBA" id="ARBA00023316"/>
    </source>
</evidence>
<keyword evidence="5 7" id="KW-0573">Peptidoglycan synthesis</keyword>
<evidence type="ECO:0000256" key="3">
    <source>
        <dbReference type="ARBA" id="ARBA00022679"/>
    </source>
</evidence>
<dbReference type="InterPro" id="IPR038063">
    <property type="entry name" value="Transpep_catalytic_dom"/>
</dbReference>
<keyword evidence="4 7" id="KW-0133">Cell shape</keyword>
<proteinExistence type="inferred from homology"/>
<dbReference type="Proteomes" id="UP001197378">
    <property type="component" value="Unassembled WGS sequence"/>
</dbReference>